<feature type="site" description="Important for catalytic activity, responsible for pKa modulation of the active site Glu and correct orientation of both the proton donor and substrate" evidence="6">
    <location>
        <position position="133"/>
    </location>
</feature>
<keyword evidence="4" id="KW-0119">Carbohydrate metabolism</keyword>
<dbReference type="RefSeq" id="WP_146906906.1">
    <property type="nucleotide sequence ID" value="NZ_BAAARM010000003.1"/>
</dbReference>
<sequence length="312" mass="35391">MSSVGREHAPVHPGYFADPFVLRTGSGYVAYGTFPPDAPERADWDGLEFRVLTSPDLEHWTDHGGALVPLPVENGTDYWAPEVAEVDGTFYLYYSVGHGHRTHHLRVATSDTATGPFHDAGVDLTPDALFAIDPHPFRDDDGSWYLYYAHDVLEGDRVGTMLAVDRLVSMTEVAGQPTTILRPDADWQIYLRDREMYGRRYDWHTLEGPFVRRRGDRYFCFHSGGNWENETYGVAWAEADHPLGPWALPDGARRVLYTVENWAIGPGHNSVTTDLDDQDAIVYHAWDDERVRRRMYVSPLTWEDDGPHVPGF</sequence>
<dbReference type="InterPro" id="IPR006710">
    <property type="entry name" value="Glyco_hydro_43"/>
</dbReference>
<dbReference type="Pfam" id="PF04616">
    <property type="entry name" value="Glyco_hydro_43"/>
    <property type="match status" value="1"/>
</dbReference>
<evidence type="ECO:0000256" key="6">
    <source>
        <dbReference type="PIRSR" id="PIRSR606710-2"/>
    </source>
</evidence>
<evidence type="ECO:0000313" key="9">
    <source>
        <dbReference type="Proteomes" id="UP000321181"/>
    </source>
</evidence>
<keyword evidence="9" id="KW-1185">Reference proteome</keyword>
<dbReference type="Proteomes" id="UP000321181">
    <property type="component" value="Unassembled WGS sequence"/>
</dbReference>
<reference evidence="8 9" key="1">
    <citation type="submission" date="2019-07" db="EMBL/GenBank/DDBJ databases">
        <title>Whole genome shotgun sequence of Cellulomonas aerilata NBRC 106308.</title>
        <authorList>
            <person name="Hosoyama A."/>
            <person name="Uohara A."/>
            <person name="Ohji S."/>
            <person name="Ichikawa N."/>
        </authorList>
    </citation>
    <scope>NUCLEOTIDE SEQUENCE [LARGE SCALE GENOMIC DNA]</scope>
    <source>
        <strain evidence="8 9">NBRC 106308</strain>
    </source>
</reference>
<evidence type="ECO:0000256" key="4">
    <source>
        <dbReference type="ARBA" id="ARBA00023277"/>
    </source>
</evidence>
<keyword evidence="2 8" id="KW-0858">Xylan degradation</keyword>
<dbReference type="PANTHER" id="PTHR43772">
    <property type="entry name" value="ENDO-1,4-BETA-XYLANASE"/>
    <property type="match status" value="1"/>
</dbReference>
<dbReference type="GO" id="GO:0045493">
    <property type="term" value="P:xylan catabolic process"/>
    <property type="evidence" value="ECO:0007669"/>
    <property type="project" value="UniProtKB-KW"/>
</dbReference>
<dbReference type="EMBL" id="BJYY01000024">
    <property type="protein sequence ID" value="GEO35850.1"/>
    <property type="molecule type" value="Genomic_DNA"/>
</dbReference>
<keyword evidence="3 7" id="KW-0378">Hydrolase</keyword>
<name>A0A512DI10_9CELL</name>
<keyword evidence="5 7" id="KW-0326">Glycosidase</keyword>
<dbReference type="GO" id="GO:0004553">
    <property type="term" value="F:hydrolase activity, hydrolyzing O-glycosyl compounds"/>
    <property type="evidence" value="ECO:0007669"/>
    <property type="project" value="InterPro"/>
</dbReference>
<accession>A0A512DI10</accession>
<evidence type="ECO:0000256" key="3">
    <source>
        <dbReference type="ARBA" id="ARBA00022801"/>
    </source>
</evidence>
<comment type="similarity">
    <text evidence="1 7">Belongs to the glycosyl hydrolase 43 family.</text>
</comment>
<dbReference type="InterPro" id="IPR023296">
    <property type="entry name" value="Glyco_hydro_beta-prop_sf"/>
</dbReference>
<keyword evidence="2 8" id="KW-0624">Polysaccharide degradation</keyword>
<gene>
    <name evidence="8" type="ORF">CAE01nite_35750</name>
</gene>
<evidence type="ECO:0000256" key="5">
    <source>
        <dbReference type="ARBA" id="ARBA00023295"/>
    </source>
</evidence>
<dbReference type="OrthoDB" id="9801455at2"/>
<dbReference type="PANTHER" id="PTHR43772:SF2">
    <property type="entry name" value="PUTATIVE (AFU_ORTHOLOGUE AFUA_2G04480)-RELATED"/>
    <property type="match status" value="1"/>
</dbReference>
<dbReference type="SUPFAM" id="SSF75005">
    <property type="entry name" value="Arabinanase/levansucrase/invertase"/>
    <property type="match status" value="1"/>
</dbReference>
<dbReference type="Gene3D" id="2.115.10.20">
    <property type="entry name" value="Glycosyl hydrolase domain, family 43"/>
    <property type="match status" value="1"/>
</dbReference>
<evidence type="ECO:0000256" key="1">
    <source>
        <dbReference type="ARBA" id="ARBA00009865"/>
    </source>
</evidence>
<evidence type="ECO:0000256" key="2">
    <source>
        <dbReference type="ARBA" id="ARBA00022651"/>
    </source>
</evidence>
<dbReference type="AlphaFoldDB" id="A0A512DI10"/>
<organism evidence="8 9">
    <name type="scientific">Cellulomonas aerilata</name>
    <dbReference type="NCBI Taxonomy" id="515326"/>
    <lineage>
        <taxon>Bacteria</taxon>
        <taxon>Bacillati</taxon>
        <taxon>Actinomycetota</taxon>
        <taxon>Actinomycetes</taxon>
        <taxon>Micrococcales</taxon>
        <taxon>Cellulomonadaceae</taxon>
        <taxon>Cellulomonas</taxon>
    </lineage>
</organism>
<dbReference type="InterPro" id="IPR052176">
    <property type="entry name" value="Glycosyl_Hydrlase_43_Enz"/>
</dbReference>
<evidence type="ECO:0000313" key="8">
    <source>
        <dbReference type="EMBL" id="GEO35850.1"/>
    </source>
</evidence>
<protein>
    <submittedName>
        <fullName evidence="8">Endo-1,4-beta-xylanase</fullName>
    </submittedName>
</protein>
<proteinExistence type="inferred from homology"/>
<comment type="caution">
    <text evidence="8">The sequence shown here is derived from an EMBL/GenBank/DDBJ whole genome shotgun (WGS) entry which is preliminary data.</text>
</comment>
<dbReference type="CDD" id="cd08991">
    <property type="entry name" value="GH43_HoAraf43-like"/>
    <property type="match status" value="1"/>
</dbReference>
<evidence type="ECO:0000256" key="7">
    <source>
        <dbReference type="RuleBase" id="RU361187"/>
    </source>
</evidence>